<dbReference type="AlphaFoldDB" id="A0A1G1YP05"/>
<name>A0A1G1YP05_9BACT</name>
<evidence type="ECO:0008006" key="5">
    <source>
        <dbReference type="Google" id="ProtNLM"/>
    </source>
</evidence>
<evidence type="ECO:0000313" key="3">
    <source>
        <dbReference type="EMBL" id="OGY54085.1"/>
    </source>
</evidence>
<reference evidence="3 4" key="1">
    <citation type="journal article" date="2016" name="Nat. Commun.">
        <title>Thousands of microbial genomes shed light on interconnected biogeochemical processes in an aquifer system.</title>
        <authorList>
            <person name="Anantharaman K."/>
            <person name="Brown C.T."/>
            <person name="Hug L.A."/>
            <person name="Sharon I."/>
            <person name="Castelle C.J."/>
            <person name="Probst A.J."/>
            <person name="Thomas B.C."/>
            <person name="Singh A."/>
            <person name="Wilkins M.J."/>
            <person name="Karaoz U."/>
            <person name="Brodie E.L."/>
            <person name="Williams K.H."/>
            <person name="Hubbard S.S."/>
            <person name="Banfield J.F."/>
        </authorList>
    </citation>
    <scope>NUCLEOTIDE SEQUENCE [LARGE SCALE GENOMIC DNA]</scope>
</reference>
<evidence type="ECO:0000256" key="1">
    <source>
        <dbReference type="SAM" id="Phobius"/>
    </source>
</evidence>
<comment type="caution">
    <text evidence="3">The sequence shown here is derived from an EMBL/GenBank/DDBJ whole genome shotgun (WGS) entry which is preliminary data.</text>
</comment>
<feature type="chain" id="PRO_5009581600" description="Yip1 domain-containing protein" evidence="2">
    <location>
        <begin position="31"/>
        <end position="139"/>
    </location>
</feature>
<keyword evidence="1" id="KW-1133">Transmembrane helix</keyword>
<proteinExistence type="predicted"/>
<dbReference type="Pfam" id="PF18895">
    <property type="entry name" value="T4SS_pilin"/>
    <property type="match status" value="1"/>
</dbReference>
<keyword evidence="1" id="KW-0472">Membrane</keyword>
<keyword evidence="2" id="KW-0732">Signal</keyword>
<protein>
    <recommendedName>
        <fullName evidence="5">Yip1 domain-containing protein</fullName>
    </recommendedName>
</protein>
<feature type="transmembrane region" description="Helical" evidence="1">
    <location>
        <begin position="104"/>
        <end position="129"/>
    </location>
</feature>
<dbReference type="Proteomes" id="UP000178122">
    <property type="component" value="Unassembled WGS sequence"/>
</dbReference>
<feature type="signal peptide" evidence="2">
    <location>
        <begin position="1"/>
        <end position="30"/>
    </location>
</feature>
<keyword evidence="1" id="KW-0812">Transmembrane</keyword>
<sequence>MAIITKKSKKIIFPLLLALIFLSLVTFANAALTDQEEVKQGLDITAKNAQIIQGDAEEWDLATIVGTIINYLFGVIAIVFLTFILIGGYLWMSATGNEEGIKKAKAFILNSVFGLMVIFLAYTLVWLILNALKASTLSS</sequence>
<gene>
    <name evidence="3" type="ORF">A2912_01800</name>
</gene>
<accession>A0A1G1YP05</accession>
<evidence type="ECO:0000313" key="4">
    <source>
        <dbReference type="Proteomes" id="UP000178122"/>
    </source>
</evidence>
<feature type="transmembrane region" description="Helical" evidence="1">
    <location>
        <begin position="68"/>
        <end position="92"/>
    </location>
</feature>
<dbReference type="EMBL" id="MHIN01000036">
    <property type="protein sequence ID" value="OGY54085.1"/>
    <property type="molecule type" value="Genomic_DNA"/>
</dbReference>
<evidence type="ECO:0000256" key="2">
    <source>
        <dbReference type="SAM" id="SignalP"/>
    </source>
</evidence>
<dbReference type="InterPro" id="IPR043993">
    <property type="entry name" value="T4SS_pilin"/>
</dbReference>
<organism evidence="3 4">
    <name type="scientific">Candidatus Buchananbacteria bacterium RIFCSPLOWO2_01_FULL_40_23b</name>
    <dbReference type="NCBI Taxonomy" id="1797544"/>
    <lineage>
        <taxon>Bacteria</taxon>
        <taxon>Candidatus Buchananiibacteriota</taxon>
    </lineage>
</organism>